<dbReference type="SUPFAM" id="SSF48576">
    <property type="entry name" value="Terpenoid synthases"/>
    <property type="match status" value="1"/>
</dbReference>
<comment type="similarity">
    <text evidence="3">Belongs to the FPP/GGPP synthase family.</text>
</comment>
<gene>
    <name evidence="4" type="ORF">AA314_05136</name>
    <name evidence="5" type="ORF">ATI61_11525</name>
</gene>
<protein>
    <submittedName>
        <fullName evidence="5">Geranylgeranyl diphosphate synthase type I</fullName>
    </submittedName>
    <submittedName>
        <fullName evidence="4">Octaprenyl diphosphate synthase</fullName>
    </submittedName>
</protein>
<dbReference type="Proteomes" id="UP000256345">
    <property type="component" value="Unassembled WGS sequence"/>
</dbReference>
<evidence type="ECO:0000313" key="7">
    <source>
        <dbReference type="Proteomes" id="UP000256345"/>
    </source>
</evidence>
<reference evidence="5 7" key="2">
    <citation type="submission" date="2018-08" db="EMBL/GenBank/DDBJ databases">
        <title>Genomic Encyclopedia of Archaeal and Bacterial Type Strains, Phase II (KMG-II): from individual species to whole genera.</title>
        <authorList>
            <person name="Goeker M."/>
        </authorList>
    </citation>
    <scope>NUCLEOTIDE SEQUENCE [LARGE SCALE GENOMIC DNA]</scope>
    <source>
        <strain evidence="5 7">DSM 2261</strain>
    </source>
</reference>
<dbReference type="CDD" id="cd00685">
    <property type="entry name" value="Trans_IPPS_HT"/>
    <property type="match status" value="1"/>
</dbReference>
<dbReference type="InterPro" id="IPR000092">
    <property type="entry name" value="Polyprenyl_synt"/>
</dbReference>
<dbReference type="SFLD" id="SFLDG01017">
    <property type="entry name" value="Polyprenyl_Transferase_Like"/>
    <property type="match status" value="1"/>
</dbReference>
<dbReference type="GO" id="GO:0004659">
    <property type="term" value="F:prenyltransferase activity"/>
    <property type="evidence" value="ECO:0007669"/>
    <property type="project" value="InterPro"/>
</dbReference>
<keyword evidence="7" id="KW-1185">Reference proteome</keyword>
<dbReference type="EMBL" id="CP011509">
    <property type="protein sequence ID" value="AKJ03510.1"/>
    <property type="molecule type" value="Genomic_DNA"/>
</dbReference>
<dbReference type="RefSeq" id="WP_116120883.1">
    <property type="nucleotide sequence ID" value="NZ_CP011509.1"/>
</dbReference>
<dbReference type="SFLD" id="SFLDS00005">
    <property type="entry name" value="Isoprenoid_Synthase_Type_I"/>
    <property type="match status" value="1"/>
</dbReference>
<dbReference type="AlphaFoldDB" id="A0AAC8TF33"/>
<keyword evidence="2" id="KW-0460">Magnesium</keyword>
<evidence type="ECO:0000256" key="2">
    <source>
        <dbReference type="ARBA" id="ARBA00022842"/>
    </source>
</evidence>
<keyword evidence="1" id="KW-0479">Metal-binding</keyword>
<name>A0AAC8TF33_9BACT</name>
<evidence type="ECO:0000313" key="4">
    <source>
        <dbReference type="EMBL" id="AKJ03510.1"/>
    </source>
</evidence>
<proteinExistence type="inferred from homology"/>
<evidence type="ECO:0000256" key="1">
    <source>
        <dbReference type="ARBA" id="ARBA00022723"/>
    </source>
</evidence>
<evidence type="ECO:0000313" key="6">
    <source>
        <dbReference type="Proteomes" id="UP000035579"/>
    </source>
</evidence>
<organism evidence="4 6">
    <name type="scientific">Archangium gephyra</name>
    <dbReference type="NCBI Taxonomy" id="48"/>
    <lineage>
        <taxon>Bacteria</taxon>
        <taxon>Pseudomonadati</taxon>
        <taxon>Myxococcota</taxon>
        <taxon>Myxococcia</taxon>
        <taxon>Myxococcales</taxon>
        <taxon>Cystobacterineae</taxon>
        <taxon>Archangiaceae</taxon>
        <taxon>Archangium</taxon>
    </lineage>
</organism>
<dbReference type="EMBL" id="QUMU01000015">
    <property type="protein sequence ID" value="REG23991.1"/>
    <property type="molecule type" value="Genomic_DNA"/>
</dbReference>
<dbReference type="InterPro" id="IPR033749">
    <property type="entry name" value="Polyprenyl_synt_CS"/>
</dbReference>
<dbReference type="Proteomes" id="UP000035579">
    <property type="component" value="Chromosome"/>
</dbReference>
<dbReference type="PANTHER" id="PTHR12001">
    <property type="entry name" value="GERANYLGERANYL PYROPHOSPHATE SYNTHASE"/>
    <property type="match status" value="1"/>
</dbReference>
<reference evidence="4 6" key="1">
    <citation type="submission" date="2015-05" db="EMBL/GenBank/DDBJ databases">
        <title>Genome assembly of Archangium gephyra DSM 2261.</title>
        <authorList>
            <person name="Sharma G."/>
            <person name="Subramanian S."/>
        </authorList>
    </citation>
    <scope>NUCLEOTIDE SEQUENCE [LARGE SCALE GENOMIC DNA]</scope>
    <source>
        <strain evidence="4 6">DSM 2261</strain>
    </source>
</reference>
<dbReference type="PROSITE" id="PS00723">
    <property type="entry name" value="POLYPRENYL_SYNTHASE_1"/>
    <property type="match status" value="1"/>
</dbReference>
<dbReference type="PANTHER" id="PTHR12001:SF86">
    <property type="entry name" value="GERANYLGERANYL DIPHOSPHATE SYNTHASE"/>
    <property type="match status" value="1"/>
</dbReference>
<evidence type="ECO:0000256" key="3">
    <source>
        <dbReference type="RuleBase" id="RU004466"/>
    </source>
</evidence>
<dbReference type="Pfam" id="PF00348">
    <property type="entry name" value="polyprenyl_synt"/>
    <property type="match status" value="1"/>
</dbReference>
<evidence type="ECO:0000313" key="5">
    <source>
        <dbReference type="EMBL" id="REG23991.1"/>
    </source>
</evidence>
<dbReference type="KEGG" id="age:AA314_05136"/>
<dbReference type="InterPro" id="IPR008949">
    <property type="entry name" value="Isoprenoid_synthase_dom_sf"/>
</dbReference>
<accession>A0AAC8TF33</accession>
<dbReference type="Gene3D" id="1.10.600.10">
    <property type="entry name" value="Farnesyl Diphosphate Synthase"/>
    <property type="match status" value="1"/>
</dbReference>
<dbReference type="GO" id="GO:0008299">
    <property type="term" value="P:isoprenoid biosynthetic process"/>
    <property type="evidence" value="ECO:0007669"/>
    <property type="project" value="InterPro"/>
</dbReference>
<keyword evidence="3" id="KW-0808">Transferase</keyword>
<sequence length="340" mass="37395">MYDFDLSALRDAMRAPFPSIAPQLEPFYAMLEYHLGWRDERLQPQFGAAGKLVRPRLCTLACLAVGGQAEQVRPLAAALQLLHEMTLVHDDIQDRSEQRRGRSTVWRRWGDAQAINVGDALLILGQMALERLMAAGYPPKLVLDIIRAINQTALAICEGQYLDLAFEERLELTEADYLAMVERKTARLLGISLRTGALAGGGSAEAASSLEEYGIALGLAYQAQDDVLGIWGDPSVTGKPVADDLYRRKKSLPVVHALSHAVPEDRERLRTLLTTPEPADAQVQEMLDILARAGSRAATEQTVARYSRLACDALAKVPQCPPAVREELQTLVMALELRTS</sequence>
<dbReference type="GO" id="GO:0046872">
    <property type="term" value="F:metal ion binding"/>
    <property type="evidence" value="ECO:0007669"/>
    <property type="project" value="UniProtKB-KW"/>
</dbReference>